<evidence type="ECO:0000256" key="2">
    <source>
        <dbReference type="SAM" id="MobiDB-lite"/>
    </source>
</evidence>
<feature type="region of interest" description="Disordered" evidence="2">
    <location>
        <begin position="1"/>
        <end position="64"/>
    </location>
</feature>
<sequence>MSETPRAKMHALRPAAGTPTSTIARPPSLDGDPLMRPVLQSKKDSLRLTASPRRPSKPGMLEKQPTLILPEIYDAVKPDSRGESIDVGDPLTPRRSNQVTRPRSNGPDAGDVIARPPLASDLYFELQRQQELGIAPTAGASSPSPRMQRHLYHDKMQQKYQEMRVLRTRIKHLEVELAATRQQTTVTATQGEGTTGNDDGGPVVVEAETSPAKPKSTEEAEAATAAARARVLRLERHLTAAKEEIAELNEQLGVARLNDKAQIDTLVAKLELERTTNKVLGERVFDVDIALKACVAKLAEAESALAKERQERDLVINQLTTMSRQAISDHRRRAVTSKVKGVVSTMGKGTLQTKLDAANQRLVELEGAMKQVQMEALTWRKEAMHKAAMLTEYGVLGHATTATSATALVVSKLLDLNCRPPASSPDLVLHGARVVDGVPLLLHVARTLDPFALHVVAYDGPTAQEDSVSFFADDITRLVCDGDKYLLQPTDAHVVAELVDLLVETLAVGYKNGTFFLVERAGTTLPLPANDADSTTRVCIYRGSARLPGDCAAPVSLVVNELYRTAFAASWSLEILAVAIDDDGEPLEWCCRLSMDQVGLACPHFLSCAPHDATHTTLDHRIDANDLLLQPLLRTLAIQQNTLVSSLSAVPRAPPPLVLQGSAAPAVATSILAATTTALTHRSLVTIRGLTYYLTLRERWDARVLVDVSLVDAVGDRHVDATFDDAMLATLVRCADAMLLAPTQASFVQGIQVDVRPTLVDCFRRALDVVDGVVVLSFAALARRRVAVQPQTQLVALPVAGSDSTTRDVELLGDVDEEAAPAALANRRLAHVVRGLRLRDRSFGLVRVCRTRPPAAATVDVVTCMRVGGAVVSTLLVDNRLPLDFVLELWAPPL</sequence>
<gene>
    <name evidence="4" type="primary">Aste57867_22611</name>
    <name evidence="3" type="ORF">As57867_022541</name>
    <name evidence="4" type="ORF">ASTE57867_22611</name>
</gene>
<dbReference type="AlphaFoldDB" id="A0A485LL69"/>
<feature type="region of interest" description="Disordered" evidence="2">
    <location>
        <begin position="187"/>
        <end position="219"/>
    </location>
</feature>
<organism evidence="4 5">
    <name type="scientific">Aphanomyces stellatus</name>
    <dbReference type="NCBI Taxonomy" id="120398"/>
    <lineage>
        <taxon>Eukaryota</taxon>
        <taxon>Sar</taxon>
        <taxon>Stramenopiles</taxon>
        <taxon>Oomycota</taxon>
        <taxon>Saprolegniomycetes</taxon>
        <taxon>Saprolegniales</taxon>
        <taxon>Verrucalvaceae</taxon>
        <taxon>Aphanomyces</taxon>
    </lineage>
</organism>
<evidence type="ECO:0000313" key="4">
    <source>
        <dbReference type="EMBL" id="VFT99268.1"/>
    </source>
</evidence>
<evidence type="ECO:0000313" key="5">
    <source>
        <dbReference type="Proteomes" id="UP000332933"/>
    </source>
</evidence>
<name>A0A485LL69_9STRA</name>
<evidence type="ECO:0000256" key="1">
    <source>
        <dbReference type="SAM" id="Coils"/>
    </source>
</evidence>
<feature type="coiled-coil region" evidence="1">
    <location>
        <begin position="291"/>
        <end position="318"/>
    </location>
</feature>
<dbReference type="EMBL" id="VJMH01007098">
    <property type="protein sequence ID" value="KAF0685519.1"/>
    <property type="molecule type" value="Genomic_DNA"/>
</dbReference>
<feature type="compositionally biased region" description="Low complexity" evidence="2">
    <location>
        <begin position="187"/>
        <end position="196"/>
    </location>
</feature>
<feature type="coiled-coil region" evidence="1">
    <location>
        <begin position="156"/>
        <end position="183"/>
    </location>
</feature>
<protein>
    <submittedName>
        <fullName evidence="4">Aste57867_22611 protein</fullName>
    </submittedName>
</protein>
<keyword evidence="5" id="KW-1185">Reference proteome</keyword>
<dbReference type="OrthoDB" id="64941at2759"/>
<keyword evidence="1" id="KW-0175">Coiled coil</keyword>
<accession>A0A485LL69</accession>
<dbReference type="Proteomes" id="UP000332933">
    <property type="component" value="Unassembled WGS sequence"/>
</dbReference>
<feature type="region of interest" description="Disordered" evidence="2">
    <location>
        <begin position="79"/>
        <end position="112"/>
    </location>
</feature>
<reference evidence="3" key="2">
    <citation type="submission" date="2019-06" db="EMBL/GenBank/DDBJ databases">
        <title>Genomics analysis of Aphanomyces spp. identifies a new class of oomycete effector associated with host adaptation.</title>
        <authorList>
            <person name="Gaulin E."/>
        </authorList>
    </citation>
    <scope>NUCLEOTIDE SEQUENCE</scope>
    <source>
        <strain evidence="3">CBS 578.67</strain>
    </source>
</reference>
<evidence type="ECO:0000313" key="3">
    <source>
        <dbReference type="EMBL" id="KAF0685519.1"/>
    </source>
</evidence>
<proteinExistence type="predicted"/>
<feature type="coiled-coil region" evidence="1">
    <location>
        <begin position="348"/>
        <end position="375"/>
    </location>
</feature>
<feature type="coiled-coil region" evidence="1">
    <location>
        <begin position="231"/>
        <end position="258"/>
    </location>
</feature>
<reference evidence="4 5" key="1">
    <citation type="submission" date="2019-03" db="EMBL/GenBank/DDBJ databases">
        <authorList>
            <person name="Gaulin E."/>
            <person name="Dumas B."/>
        </authorList>
    </citation>
    <scope>NUCLEOTIDE SEQUENCE [LARGE SCALE GENOMIC DNA]</scope>
    <source>
        <strain evidence="4">CBS 568.67</strain>
    </source>
</reference>
<dbReference type="EMBL" id="CAADRA010007124">
    <property type="protein sequence ID" value="VFT99268.1"/>
    <property type="molecule type" value="Genomic_DNA"/>
</dbReference>
<feature type="compositionally biased region" description="Polar residues" evidence="2">
    <location>
        <begin position="94"/>
        <end position="103"/>
    </location>
</feature>